<dbReference type="PANTHER" id="PTHR11022:SF69">
    <property type="entry name" value="PEPTIDOGLYCAN RECOGNITION PROTEIN 6"/>
    <property type="match status" value="1"/>
</dbReference>
<reference evidence="6" key="1">
    <citation type="submission" date="2025-08" db="UniProtKB">
        <authorList>
            <consortium name="Ensembl"/>
        </authorList>
    </citation>
    <scope>IDENTIFICATION</scope>
</reference>
<evidence type="ECO:0000259" key="5">
    <source>
        <dbReference type="SMART" id="SM00701"/>
    </source>
</evidence>
<comment type="similarity">
    <text evidence="1">Belongs to the N-acetylmuramoyl-L-alanine amidase 2 family.</text>
</comment>
<organism evidence="6 7">
    <name type="scientific">Cyprinodon variegatus</name>
    <name type="common">Sheepshead minnow</name>
    <dbReference type="NCBI Taxonomy" id="28743"/>
    <lineage>
        <taxon>Eukaryota</taxon>
        <taxon>Metazoa</taxon>
        <taxon>Chordata</taxon>
        <taxon>Craniata</taxon>
        <taxon>Vertebrata</taxon>
        <taxon>Euteleostomi</taxon>
        <taxon>Actinopterygii</taxon>
        <taxon>Neopterygii</taxon>
        <taxon>Teleostei</taxon>
        <taxon>Neoteleostei</taxon>
        <taxon>Acanthomorphata</taxon>
        <taxon>Ovalentaria</taxon>
        <taxon>Atherinomorphae</taxon>
        <taxon>Cyprinodontiformes</taxon>
        <taxon>Cyprinodontidae</taxon>
        <taxon>Cyprinodon</taxon>
    </lineage>
</organism>
<evidence type="ECO:0000259" key="4">
    <source>
        <dbReference type="SMART" id="SM00644"/>
    </source>
</evidence>
<dbReference type="SMART" id="SM00644">
    <property type="entry name" value="Ami_2"/>
    <property type="match status" value="1"/>
</dbReference>
<keyword evidence="7" id="KW-1185">Reference proteome</keyword>
<keyword evidence="3" id="KW-0732">Signal</keyword>
<dbReference type="Pfam" id="PF01510">
    <property type="entry name" value="Amidase_2"/>
    <property type="match status" value="1"/>
</dbReference>
<accession>A0A3Q2DVM5</accession>
<dbReference type="OMA" id="MDCPPII"/>
<dbReference type="Ensembl" id="ENSCVAT00000005461.1">
    <property type="protein sequence ID" value="ENSCVAP00000023941.1"/>
    <property type="gene ID" value="ENSCVAG00000007682.1"/>
</dbReference>
<evidence type="ECO:0000256" key="2">
    <source>
        <dbReference type="ARBA" id="ARBA00022859"/>
    </source>
</evidence>
<protein>
    <submittedName>
        <fullName evidence="6">Peptidoglycan recognition protein 6</fullName>
    </submittedName>
</protein>
<evidence type="ECO:0000256" key="3">
    <source>
        <dbReference type="SAM" id="SignalP"/>
    </source>
</evidence>
<feature type="signal peptide" evidence="3">
    <location>
        <begin position="1"/>
        <end position="21"/>
    </location>
</feature>
<dbReference type="GO" id="GO:0002376">
    <property type="term" value="P:immune system process"/>
    <property type="evidence" value="ECO:0007669"/>
    <property type="project" value="UniProtKB-KW"/>
</dbReference>
<name>A0A3Q2DVM5_CYPVA</name>
<feature type="domain" description="N-acetylmuramoyl-L-alanine amidase" evidence="4">
    <location>
        <begin position="317"/>
        <end position="456"/>
    </location>
</feature>
<dbReference type="GeneTree" id="ENSGT00940000158718"/>
<dbReference type="InterPro" id="IPR015510">
    <property type="entry name" value="PGRP"/>
</dbReference>
<proteinExistence type="inferred from homology"/>
<dbReference type="SUPFAM" id="SSF55846">
    <property type="entry name" value="N-acetylmuramoyl-L-alanine amidase-like"/>
    <property type="match status" value="1"/>
</dbReference>
<dbReference type="STRING" id="28743.ENSCVAP00000023941"/>
<dbReference type="FunFam" id="3.40.80.10:FF:000001">
    <property type="entry name" value="Peptidoglycan recognition protein 1"/>
    <property type="match status" value="1"/>
</dbReference>
<dbReference type="InterPro" id="IPR002502">
    <property type="entry name" value="Amidase_domain"/>
</dbReference>
<dbReference type="SMART" id="SM00701">
    <property type="entry name" value="PGRP"/>
    <property type="match status" value="1"/>
</dbReference>
<evidence type="ECO:0000313" key="7">
    <source>
        <dbReference type="Proteomes" id="UP000265020"/>
    </source>
</evidence>
<dbReference type="CDD" id="cd06583">
    <property type="entry name" value="PGRP"/>
    <property type="match status" value="1"/>
</dbReference>
<dbReference type="GO" id="GO:0008745">
    <property type="term" value="F:N-acetylmuramoyl-L-alanine amidase activity"/>
    <property type="evidence" value="ECO:0007669"/>
    <property type="project" value="InterPro"/>
</dbReference>
<dbReference type="InterPro" id="IPR036505">
    <property type="entry name" value="Amidase/PGRP_sf"/>
</dbReference>
<dbReference type="GO" id="GO:0009253">
    <property type="term" value="P:peptidoglycan catabolic process"/>
    <property type="evidence" value="ECO:0007669"/>
    <property type="project" value="InterPro"/>
</dbReference>
<dbReference type="AlphaFoldDB" id="A0A3Q2DVM5"/>
<dbReference type="Proteomes" id="UP000265020">
    <property type="component" value="Unassembled WGS sequence"/>
</dbReference>
<evidence type="ECO:0000313" key="6">
    <source>
        <dbReference type="Ensembl" id="ENSCVAP00000023941.1"/>
    </source>
</evidence>
<reference evidence="6" key="2">
    <citation type="submission" date="2025-09" db="UniProtKB">
        <authorList>
            <consortium name="Ensembl"/>
        </authorList>
    </citation>
    <scope>IDENTIFICATION</scope>
</reference>
<evidence type="ECO:0000256" key="1">
    <source>
        <dbReference type="ARBA" id="ARBA00007553"/>
    </source>
</evidence>
<dbReference type="GO" id="GO:0008270">
    <property type="term" value="F:zinc ion binding"/>
    <property type="evidence" value="ECO:0007669"/>
    <property type="project" value="InterPro"/>
</dbReference>
<dbReference type="Gene3D" id="3.40.80.10">
    <property type="entry name" value="Peptidoglycan recognition protein-like"/>
    <property type="match status" value="1"/>
</dbReference>
<dbReference type="PANTHER" id="PTHR11022">
    <property type="entry name" value="PEPTIDOGLYCAN RECOGNITION PROTEIN"/>
    <property type="match status" value="1"/>
</dbReference>
<feature type="chain" id="PRO_5018570968" evidence="3">
    <location>
        <begin position="22"/>
        <end position="498"/>
    </location>
</feature>
<keyword evidence="2" id="KW-0391">Immunity</keyword>
<feature type="domain" description="Peptidoglycan recognition protein family" evidence="5">
    <location>
        <begin position="304"/>
        <end position="450"/>
    </location>
</feature>
<dbReference type="InterPro" id="IPR006619">
    <property type="entry name" value="PGRP_domain_met/bac"/>
</dbReference>
<sequence>MDKRCWKLTLAALLLFTSAYAEGKQSSFSNHMKDFIRAVEQIEDEDPGLGPGDVLKMLRKAAGLNDAFIQYFLPDAEASGSELPADLSEYLRKAVHHKVLEDAKEEGVVLTPDGSTVALGPLLLGIEAGLLSKTRGRVRGLYQLTLAKDLGLSLRHGSSGTNLLGTDGCWDNLTSPQVFTLSDKPTLLTTAQVNGGMDGIVLGKEVSANSSLLVKLSSLLNEYYNHQLDSRGMDGAPRLISRRRRENFKALLLPPLLARQVVKSIDLQQSLAGHPKMEVKTKRQLMAVVKEGLKEFVHMYMVCPPIISRCSWGAEPYRGTPTQLSLPLTYLFIHHTHTPSEPCLTFEKCAADMRSMQQFHQEDRGWDDIGYSFVAGGDGNIYEGRGWNWQGAHTYGYNSKGFGVSFIGDYQSRLPSQHSMDLVREQLASCAVGGGRLVSSYIIKGHRDVVSTACPGDAFYQEIKRWDHYGVNLKNILKYLFKILFQIDKLCQKKKRKF</sequence>